<feature type="compositionally biased region" description="Low complexity" evidence="1">
    <location>
        <begin position="1124"/>
        <end position="1136"/>
    </location>
</feature>
<feature type="compositionally biased region" description="Basic and acidic residues" evidence="1">
    <location>
        <begin position="886"/>
        <end position="896"/>
    </location>
</feature>
<feature type="compositionally biased region" description="Basic and acidic residues" evidence="1">
    <location>
        <begin position="762"/>
        <end position="771"/>
    </location>
</feature>
<feature type="compositionally biased region" description="Basic and acidic residues" evidence="1">
    <location>
        <begin position="75"/>
        <end position="90"/>
    </location>
</feature>
<feature type="compositionally biased region" description="Basic and acidic residues" evidence="1">
    <location>
        <begin position="118"/>
        <end position="132"/>
    </location>
</feature>
<feature type="compositionally biased region" description="Polar residues" evidence="1">
    <location>
        <begin position="1672"/>
        <end position="1686"/>
    </location>
</feature>
<feature type="compositionally biased region" description="Basic and acidic residues" evidence="1">
    <location>
        <begin position="1743"/>
        <end position="1773"/>
    </location>
</feature>
<feature type="compositionally biased region" description="Polar residues" evidence="1">
    <location>
        <begin position="62"/>
        <end position="73"/>
    </location>
</feature>
<feature type="compositionally biased region" description="Basic and acidic residues" evidence="1">
    <location>
        <begin position="272"/>
        <end position="281"/>
    </location>
</feature>
<feature type="compositionally biased region" description="Basic and acidic residues" evidence="1">
    <location>
        <begin position="406"/>
        <end position="415"/>
    </location>
</feature>
<feature type="compositionally biased region" description="Basic residues" evidence="1">
    <location>
        <begin position="1580"/>
        <end position="1589"/>
    </location>
</feature>
<dbReference type="EMBL" id="NIVC01003573">
    <property type="protein sequence ID" value="PAA50746.1"/>
    <property type="molecule type" value="Genomic_DNA"/>
</dbReference>
<feature type="compositionally biased region" description="Basic and acidic residues" evidence="1">
    <location>
        <begin position="160"/>
        <end position="180"/>
    </location>
</feature>
<evidence type="ECO:0000313" key="3">
    <source>
        <dbReference type="Proteomes" id="UP000215902"/>
    </source>
</evidence>
<sequence>QDVASENYRNTDEKEARQFGRLDSEEIVEVIASEEAAIAAKAPNVSEGQKNLTTQEEPRNLYSEQSDTDSSCAKATREMMAEVDSSHTDTDMLVEQLLAGTATDNDIDEDFDEIASVENEKDGVKRSNKEPTESFVTASKQKRTRTPKRPSSDEATSSSEEEKARGKQFKKDCQTGETRSHSGSSDSSEETWDVKPRECQEPHDVNSSDSSASKAMIRRPNASGIVPDADSKKASSAQEIDSSDSSENFESEIPTHEEKKQPQNASISRSTKKLEDNETVHKNMHHSSLEFESPGGSASDTGLTRSMGLAGELADETAKQEVSRQESKDSGSESSSEEAADQKLKRNRPQPKSQISKDRKTAEDNDVKQSHQKESAPKESTGSTDANKMETPRKFPVSSDASDEVSNEKSKKRYMDSQSDSSETSEQTNQFEQSERSLFSQAPDETTNSEMKPAQRNVAQKNSSEDKAEVVPTKESLRPGALAKVNDKKPETKQRRSLESPEQVEAPEPTDEYMKPETDEMIQESTPKQSPDSFDSNDVDTTLNKELENSDILEKVRDQKTRRKQKHPLIDSPAESEQIKDIEESTTSSEATEDPEKLQKMTQDSKTKESSDSTDDYEVKRTRNKVPVIRSDASGKVANTKSRREPRHSLSGSTEASDKAEDTRDSNSSLSNASVETENDIQPAKRKVGQDSTVKEPSSDSGKMKKAPEKASLRPNTSEEVGGNKPRKSPSNSVSDSSEATEQANEAKLTVRSPLSEPSQAKSDDEVKETISKVPARSDASGEVSSTKSNRKPIRSRSSSSNSSDSDKMKTTSDKASNASEEAENPGILVSDSPEASEYANEAKQSERLPLSEQYRPKDESGVKPAQRNVIYEATPHESVNSSDDDERKTAPEKVPQKVAGTSSRRKQNKSQSDSSELVEDTQQSGRSSISETSEAAEDNSVSSEQSKAIREATTKSNELSDSSEVETARRNVSSKPSSAGKYTDKKLTTGETRSLSGSSEASEQVNEDKKASKTIEDPNVKLRKQGAALGPNESTRARSHSDSSTVSEETVEKVEIQLKESRKQVFKPSKTAKDRQIAESSDDEEVLRLNQNLQKVDSRSSSSDSNEKIKEKRPSRFQKQFRTSSMSETSEATESSEMKPRQREMSNSPTESSELALKEETRGKTKKLDERNESSANELSDTSINKYAKPKRLEAQQSSPDRSSITGGETPEEVRAAASLLENYRQEERSSSESSESLEQRRDGNMWEQEATEMLKQETDRKTRSTSSSKITPLKDLTDKRGKEYQSDDSKDSLSQSSENLEIVSTKRRSEDPKKRRSVSNESQANDRLNKKSFSNDSDQESDSTITAAENIETKATKSSGHGNEVDEYSNEDSIMSSVQTSPRSGVRGARSVPDLRLLKSDESSLSSDVDRQLQEFNSLVSKSASQKFDSLDHQTLLGDSLALRHRSSSESEVISERMLAKAQDPEEEKELTIVVSERRKREIAKSLPSIALLSSRRASNQSHTTIDSMVLQQSSLHEADFDRQRNNSASDSTSTTSTSERSTVKISIKDWRNRLASSKSLPSVLAMSNDGAEPNVRRTVRQSHKKQVPRDSTVAKNQNESVQGGSSSIAPTQTPVRASAQGGAVSGSSKQPKEFSSGSDNEDVYGTPSRRQLILALRSSKEKGLAEQHPGSSDSEGQEKTTATSRRRDPTAESPRRPPLPVMRPARDVSVKKQPNQPIRSVSPVKKRRRTSSQNAGKPPKRGDSDDSEDVQRRRAEDAKIHHALIDEARRQARKKALNENEGDSLAESTSIESDSEFSEVRPVQHQTDAAAPVATSRGRANPTALAERPGIKKDAIEREEQKPNRLEKKSISTTPTNSTPPTIVVRRPRSESLSMEAEPELRFTSSSLGRSKSINLRLDSSYETLYDGNPIEIEAGNNQNDGQESEEADSSSLYEPPPRMLGLEMGDFEYPAKISPDHQLQLTLSKTFCHPNN</sequence>
<feature type="compositionally biased region" description="Polar residues" evidence="1">
    <location>
        <begin position="666"/>
        <end position="676"/>
    </location>
</feature>
<feature type="compositionally biased region" description="Low complexity" evidence="1">
    <location>
        <begin position="1620"/>
        <end position="1631"/>
    </location>
</feature>
<feature type="compositionally biased region" description="Polar residues" evidence="1">
    <location>
        <begin position="46"/>
        <end position="55"/>
    </location>
</feature>
<feature type="compositionally biased region" description="Basic and acidic residues" evidence="1">
    <location>
        <begin position="1398"/>
        <end position="1411"/>
    </location>
</feature>
<feature type="region of interest" description="Disordered" evidence="1">
    <location>
        <begin position="1523"/>
        <end position="1546"/>
    </location>
</feature>
<feature type="region of interest" description="Disordered" evidence="1">
    <location>
        <begin position="1446"/>
        <end position="1472"/>
    </location>
</feature>
<feature type="compositionally biased region" description="Polar residues" evidence="1">
    <location>
        <begin position="429"/>
        <end position="450"/>
    </location>
</feature>
<feature type="compositionally biased region" description="Basic and acidic residues" evidence="1">
    <location>
        <begin position="656"/>
        <end position="665"/>
    </location>
</feature>
<feature type="compositionally biased region" description="Basic and acidic residues" evidence="1">
    <location>
        <begin position="1106"/>
        <end position="1115"/>
    </location>
</feature>
<feature type="compositionally biased region" description="Polar residues" evidence="1">
    <location>
        <begin position="990"/>
        <end position="1005"/>
    </location>
</feature>
<feature type="compositionally biased region" description="Basic and acidic residues" evidence="1">
    <location>
        <begin position="693"/>
        <end position="712"/>
    </location>
</feature>
<feature type="compositionally biased region" description="Basic and acidic residues" evidence="1">
    <location>
        <begin position="1007"/>
        <end position="1021"/>
    </location>
</feature>
<feature type="compositionally biased region" description="Polar residues" evidence="1">
    <location>
        <begin position="729"/>
        <end position="744"/>
    </location>
</feature>
<evidence type="ECO:0000313" key="2">
    <source>
        <dbReference type="EMBL" id="PAA50746.1"/>
    </source>
</evidence>
<keyword evidence="3" id="KW-1185">Reference proteome</keyword>
<feature type="compositionally biased region" description="Basic and acidic residues" evidence="1">
    <location>
        <begin position="1254"/>
        <end position="1264"/>
    </location>
</feature>
<comment type="caution">
    <text evidence="2">The sequence shown here is derived from an EMBL/GenBank/DDBJ whole genome shotgun (WGS) entry which is preliminary data.</text>
</comment>
<gene>
    <name evidence="2" type="ORF">BOX15_Mlig005348g1</name>
</gene>
<feature type="compositionally biased region" description="Basic and acidic residues" evidence="1">
    <location>
        <begin position="1277"/>
        <end position="1293"/>
    </location>
</feature>
<protein>
    <submittedName>
        <fullName evidence="2">Uncharacterized protein</fullName>
    </submittedName>
</protein>
<feature type="compositionally biased region" description="Polar residues" evidence="1">
    <location>
        <begin position="1321"/>
        <end position="1349"/>
    </location>
</feature>
<feature type="compositionally biased region" description="Basic and acidic residues" evidence="1">
    <location>
        <begin position="594"/>
        <end position="621"/>
    </location>
</feature>
<feature type="compositionally biased region" description="Polar residues" evidence="1">
    <location>
        <begin position="523"/>
        <end position="542"/>
    </location>
</feature>
<feature type="compositionally biased region" description="Low complexity" evidence="1">
    <location>
        <begin position="1530"/>
        <end position="1543"/>
    </location>
</feature>
<proteinExistence type="predicted"/>
<feature type="compositionally biased region" description="Basic and acidic residues" evidence="1">
    <location>
        <begin position="1157"/>
        <end position="1174"/>
    </location>
</feature>
<feature type="compositionally biased region" description="Polar residues" evidence="1">
    <location>
        <begin position="1196"/>
        <end position="1208"/>
    </location>
</feature>
<reference evidence="2 3" key="1">
    <citation type="submission" date="2017-06" db="EMBL/GenBank/DDBJ databases">
        <title>A platform for efficient transgenesis in Macrostomum lignano, a flatworm model organism for stem cell research.</title>
        <authorList>
            <person name="Berezikov E."/>
        </authorList>
    </citation>
    <scope>NUCLEOTIDE SEQUENCE [LARGE SCALE GENOMIC DNA]</scope>
    <source>
        <strain evidence="2">DV1</strain>
        <tissue evidence="2">Whole organism</tissue>
    </source>
</reference>
<name>A0A267DNJ6_9PLAT</name>
<feature type="compositionally biased region" description="Acidic residues" evidence="1">
    <location>
        <begin position="105"/>
        <end position="115"/>
    </location>
</feature>
<feature type="compositionally biased region" description="Polar residues" evidence="1">
    <location>
        <begin position="1373"/>
        <end position="1385"/>
    </location>
</feature>
<accession>A0A267DNJ6</accession>
<dbReference type="STRING" id="282301.A0A267DNJ6"/>
<feature type="region of interest" description="Disordered" evidence="1">
    <location>
        <begin position="1914"/>
        <end position="1950"/>
    </location>
</feature>
<feature type="region of interest" description="Disordered" evidence="1">
    <location>
        <begin position="42"/>
        <end position="1411"/>
    </location>
</feature>
<feature type="compositionally biased region" description="Basic and acidic residues" evidence="1">
    <location>
        <begin position="192"/>
        <end position="206"/>
    </location>
</feature>
<feature type="compositionally biased region" description="Basic and acidic residues" evidence="1">
    <location>
        <begin position="1832"/>
        <end position="1853"/>
    </location>
</feature>
<feature type="compositionally biased region" description="Basic and acidic residues" evidence="1">
    <location>
        <begin position="485"/>
        <end position="499"/>
    </location>
</feature>
<feature type="compositionally biased region" description="Basic and acidic residues" evidence="1">
    <location>
        <begin position="316"/>
        <end position="331"/>
    </location>
</feature>
<feature type="compositionally biased region" description="Polar residues" evidence="1">
    <location>
        <begin position="1596"/>
        <end position="1618"/>
    </location>
</feature>
<feature type="compositionally biased region" description="Basic and acidic residues" evidence="1">
    <location>
        <begin position="355"/>
        <end position="377"/>
    </location>
</feature>
<feature type="non-terminal residue" evidence="2">
    <location>
        <position position="1"/>
    </location>
</feature>
<evidence type="ECO:0000256" key="1">
    <source>
        <dbReference type="SAM" id="MobiDB-lite"/>
    </source>
</evidence>
<feature type="compositionally biased region" description="Basic and acidic residues" evidence="1">
    <location>
        <begin position="1051"/>
        <end position="1064"/>
    </location>
</feature>
<feature type="compositionally biased region" description="Low complexity" evidence="1">
    <location>
        <begin position="416"/>
        <end position="428"/>
    </location>
</feature>
<feature type="compositionally biased region" description="Acidic residues" evidence="1">
    <location>
        <begin position="241"/>
        <end position="250"/>
    </location>
</feature>
<feature type="compositionally biased region" description="Basic and acidic residues" evidence="1">
    <location>
        <begin position="543"/>
        <end position="559"/>
    </location>
</feature>
<organism evidence="2 3">
    <name type="scientific">Macrostomum lignano</name>
    <dbReference type="NCBI Taxonomy" id="282301"/>
    <lineage>
        <taxon>Eukaryota</taxon>
        <taxon>Metazoa</taxon>
        <taxon>Spiralia</taxon>
        <taxon>Lophotrochozoa</taxon>
        <taxon>Platyhelminthes</taxon>
        <taxon>Rhabditophora</taxon>
        <taxon>Macrostomorpha</taxon>
        <taxon>Macrostomida</taxon>
        <taxon>Macrostomidae</taxon>
        <taxon>Macrostomum</taxon>
    </lineage>
</organism>
<feature type="compositionally biased region" description="Polar residues" evidence="1">
    <location>
        <begin position="910"/>
        <end position="947"/>
    </location>
</feature>
<feature type="compositionally biased region" description="Basic and acidic residues" evidence="1">
    <location>
        <begin position="1688"/>
        <end position="1698"/>
    </location>
</feature>
<feature type="compositionally biased region" description="Low complexity" evidence="1">
    <location>
        <begin position="1854"/>
        <end position="1866"/>
    </location>
</feature>
<dbReference type="Proteomes" id="UP000215902">
    <property type="component" value="Unassembled WGS sequence"/>
</dbReference>
<feature type="compositionally biased region" description="Polar residues" evidence="1">
    <location>
        <begin position="1175"/>
        <end position="1186"/>
    </location>
</feature>
<feature type="region of interest" description="Disordered" evidence="1">
    <location>
        <begin position="1564"/>
        <end position="1867"/>
    </location>
</feature>